<name>A0A380BPQ9_SPOPA</name>
<sequence length="60" mass="7087">MGIIHNERGITFAATLILLFFVSLFLFSIVMWHDSLYSNLNSLEVYYEKRTIELMRRSGE</sequence>
<keyword evidence="1" id="KW-0472">Membrane</keyword>
<dbReference type="EMBL" id="UGYZ01000002">
    <property type="protein sequence ID" value="SUJ04337.1"/>
    <property type="molecule type" value="Genomic_DNA"/>
</dbReference>
<keyword evidence="1" id="KW-1133">Transmembrane helix</keyword>
<proteinExistence type="predicted"/>
<feature type="transmembrane region" description="Helical" evidence="1">
    <location>
        <begin position="12"/>
        <end position="32"/>
    </location>
</feature>
<protein>
    <submittedName>
        <fullName evidence="2">Uncharacterized protein</fullName>
    </submittedName>
</protein>
<dbReference type="Proteomes" id="UP000254519">
    <property type="component" value="Unassembled WGS sequence"/>
</dbReference>
<gene>
    <name evidence="2" type="ORF">NCTC4822_01556</name>
</gene>
<keyword evidence="1" id="KW-0812">Transmembrane</keyword>
<accession>A0A380BPQ9</accession>
<evidence type="ECO:0000313" key="3">
    <source>
        <dbReference type="Proteomes" id="UP000254519"/>
    </source>
</evidence>
<reference evidence="2 3" key="1">
    <citation type="submission" date="2018-06" db="EMBL/GenBank/DDBJ databases">
        <authorList>
            <consortium name="Pathogen Informatics"/>
            <person name="Doyle S."/>
        </authorList>
    </citation>
    <scope>NUCLEOTIDE SEQUENCE [LARGE SCALE GENOMIC DNA]</scope>
    <source>
        <strain evidence="3">ATCC 11859 / DSM 33 / NCIB 8841 / NCTC 4822</strain>
    </source>
</reference>
<keyword evidence="3" id="KW-1185">Reference proteome</keyword>
<evidence type="ECO:0000256" key="1">
    <source>
        <dbReference type="SAM" id="Phobius"/>
    </source>
</evidence>
<dbReference type="AlphaFoldDB" id="A0A380BPQ9"/>
<evidence type="ECO:0000313" key="2">
    <source>
        <dbReference type="EMBL" id="SUJ04337.1"/>
    </source>
</evidence>
<organism evidence="2 3">
    <name type="scientific">Sporosarcina pasteurii</name>
    <name type="common">Bacillus pasteurii</name>
    <dbReference type="NCBI Taxonomy" id="1474"/>
    <lineage>
        <taxon>Bacteria</taxon>
        <taxon>Bacillati</taxon>
        <taxon>Bacillota</taxon>
        <taxon>Bacilli</taxon>
        <taxon>Bacillales</taxon>
        <taxon>Caryophanaceae</taxon>
        <taxon>Sporosarcina</taxon>
    </lineage>
</organism>